<evidence type="ECO:0000313" key="5">
    <source>
        <dbReference type="Proteomes" id="UP000198282"/>
    </source>
</evidence>
<keyword evidence="2" id="KW-0812">Transmembrane</keyword>
<dbReference type="AlphaFoldDB" id="A0A239IE46"/>
<protein>
    <submittedName>
        <fullName evidence="4">Quinol monooxygenase YgiN</fullName>
    </submittedName>
</protein>
<feature type="region of interest" description="Disordered" evidence="1">
    <location>
        <begin position="233"/>
        <end position="284"/>
    </location>
</feature>
<feature type="compositionally biased region" description="Low complexity" evidence="1">
    <location>
        <begin position="371"/>
        <end position="381"/>
    </location>
</feature>
<feature type="region of interest" description="Disordered" evidence="1">
    <location>
        <begin position="322"/>
        <end position="486"/>
    </location>
</feature>
<dbReference type="Proteomes" id="UP000198282">
    <property type="component" value="Unassembled WGS sequence"/>
</dbReference>
<dbReference type="Gene3D" id="3.30.70.100">
    <property type="match status" value="1"/>
</dbReference>
<feature type="compositionally biased region" description="Polar residues" evidence="1">
    <location>
        <begin position="339"/>
        <end position="350"/>
    </location>
</feature>
<evidence type="ECO:0000259" key="3">
    <source>
        <dbReference type="Pfam" id="PF03992"/>
    </source>
</evidence>
<feature type="compositionally biased region" description="Acidic residues" evidence="1">
    <location>
        <begin position="233"/>
        <end position="243"/>
    </location>
</feature>
<feature type="transmembrane region" description="Helical" evidence="2">
    <location>
        <begin position="104"/>
        <end position="128"/>
    </location>
</feature>
<evidence type="ECO:0000256" key="1">
    <source>
        <dbReference type="SAM" id="MobiDB-lite"/>
    </source>
</evidence>
<feature type="domain" description="ABM" evidence="3">
    <location>
        <begin position="527"/>
        <end position="599"/>
    </location>
</feature>
<dbReference type="InterPro" id="IPR011008">
    <property type="entry name" value="Dimeric_a/b-barrel"/>
</dbReference>
<keyword evidence="4" id="KW-0560">Oxidoreductase</keyword>
<feature type="transmembrane region" description="Helical" evidence="2">
    <location>
        <begin position="75"/>
        <end position="97"/>
    </location>
</feature>
<sequence>MSGSIGDTMEVLVAVIALAGALLAAIATVALIARLRSEPKGWLIAWSVTTASLFVSLGVIAAGYLLAFGPATFRIYQLTGSLLAPMWLAVGVVQLLARKSAARFASWLLGVAFTLIAAVIMMVDPLLAEKSFTKELPTASLHWGLPPSYLLFAVHAVVGIGLLAGLVLAVVRWRGGDDYDADNMHALLVLAPTGLALVGSVSFKVPGMFGALLLCVTAAAVWYAVLRPLAPYEDEDEDEDGDDWETRPPVSRRQTPDQPARDVQVAGRRLLPEESSSRSGLGDLVAEYRAGEQDVDYAARMQQQPPPGDRFGGPATGMFMAGEYGMPLGDTPPGPSAGNDFTQRPPTTGQFGMPSADPATGEYNVPLNEFGMPASPSAGRPAGPGTGEYGRPARPGTGEYGRPAGPGTGEFGRPVGPATGEFAMPDPSGGRPGSLQPMPADQAFGGAPVYDPAAEQGLGGPPGYAGSRGYGQGAEQGQGRGSRGYGQVAEQGYGGVPSTGAMYPGPGGMIEQPGGSGRISPSIFGMLTVFTLIDGTGEMFNRLAEETVEAVRGAEPDTLIYACHSVKSAPLQRIVYELYRDEVAYTEHQRQPHVERFVRERQTMVLATNVIELDVNAAKVVPLPTVFRR</sequence>
<feature type="transmembrane region" description="Helical" evidence="2">
    <location>
        <begin position="183"/>
        <end position="203"/>
    </location>
</feature>
<evidence type="ECO:0000256" key="2">
    <source>
        <dbReference type="SAM" id="Phobius"/>
    </source>
</evidence>
<gene>
    <name evidence="4" type="ORF">SAMN05216276_101973</name>
</gene>
<reference evidence="4 5" key="1">
    <citation type="submission" date="2017-06" db="EMBL/GenBank/DDBJ databases">
        <authorList>
            <person name="Kim H.J."/>
            <person name="Triplett B.A."/>
        </authorList>
    </citation>
    <scope>NUCLEOTIDE SEQUENCE [LARGE SCALE GENOMIC DNA]</scope>
    <source>
        <strain evidence="4 5">CGMCC 4.2132</strain>
    </source>
</reference>
<proteinExistence type="predicted"/>
<keyword evidence="5" id="KW-1185">Reference proteome</keyword>
<accession>A0A239IE46</accession>
<dbReference type="GO" id="GO:0004497">
    <property type="term" value="F:monooxygenase activity"/>
    <property type="evidence" value="ECO:0007669"/>
    <property type="project" value="UniProtKB-KW"/>
</dbReference>
<dbReference type="EMBL" id="FZOD01000019">
    <property type="protein sequence ID" value="SNS91293.1"/>
    <property type="molecule type" value="Genomic_DNA"/>
</dbReference>
<feature type="transmembrane region" description="Helical" evidence="2">
    <location>
        <begin position="148"/>
        <end position="171"/>
    </location>
</feature>
<dbReference type="SUPFAM" id="SSF54909">
    <property type="entry name" value="Dimeric alpha+beta barrel"/>
    <property type="match status" value="1"/>
</dbReference>
<dbReference type="Pfam" id="PF03992">
    <property type="entry name" value="ABM"/>
    <property type="match status" value="1"/>
</dbReference>
<keyword evidence="2" id="KW-1133">Transmembrane helix</keyword>
<organism evidence="4 5">
    <name type="scientific">Streptosporangium subroseum</name>
    <dbReference type="NCBI Taxonomy" id="106412"/>
    <lineage>
        <taxon>Bacteria</taxon>
        <taxon>Bacillati</taxon>
        <taxon>Actinomycetota</taxon>
        <taxon>Actinomycetes</taxon>
        <taxon>Streptosporangiales</taxon>
        <taxon>Streptosporangiaceae</taxon>
        <taxon>Streptosporangium</taxon>
    </lineage>
</organism>
<feature type="transmembrane region" description="Helical" evidence="2">
    <location>
        <begin position="44"/>
        <end position="69"/>
    </location>
</feature>
<keyword evidence="4" id="KW-0503">Monooxygenase</keyword>
<feature type="transmembrane region" description="Helical" evidence="2">
    <location>
        <begin position="12"/>
        <end position="32"/>
    </location>
</feature>
<feature type="compositionally biased region" description="Gly residues" evidence="1">
    <location>
        <begin position="457"/>
        <end position="484"/>
    </location>
</feature>
<evidence type="ECO:0000313" key="4">
    <source>
        <dbReference type="EMBL" id="SNS91293.1"/>
    </source>
</evidence>
<name>A0A239IE46_9ACTN</name>
<keyword evidence="2" id="KW-0472">Membrane</keyword>
<dbReference type="InterPro" id="IPR007138">
    <property type="entry name" value="ABM_dom"/>
</dbReference>